<evidence type="ECO:0000313" key="3">
    <source>
        <dbReference type="EMBL" id="NEV90751.1"/>
    </source>
</evidence>
<dbReference type="InterPro" id="IPR000415">
    <property type="entry name" value="Nitroreductase-like"/>
</dbReference>
<sequence length="452" mass="48369">MEVRAIPLWTRMAVDSAGSGRPPALTPAAGLRTGLAVLDLGMIGTDSSRRAVPSAGATYPYECYILTRDDAGATGLYQIDPGRRHCRLLSRGPRVDEALCQAALAVPEDGAVIVLATRPWLSMRKYGDRGYLYTQLDTAHLHLNLVLAADSLGASIVLRRRPPGFEPLVTEYGECAEVHSALAVTALPAGSGPGAEPSCWAVSDARATRQPSPRRQPHWLERLCWESLVTDSEGAAAGPPGRAGSLPSAVRRRGRAPLVPRSAFHRRRSATGFAPGTVPVRDIHGTVGRALSVLHDLLPGEGTPPHATLVIRQEQHDRGELARPAGLDIRWAPELPDEAVTEAFMAQRHLADTSAVLLLHAPTASLIDEAGDSQLWTVLYRAGALAQLVCLEAARRDLAVTGVGGFDSERWQRLADLPADHDVVYAVAMGSDTSDAPKLDRLAVAYAQNERS</sequence>
<name>A0A6B3QWX7_STRTE</name>
<proteinExistence type="predicted"/>
<evidence type="ECO:0000256" key="1">
    <source>
        <dbReference type="SAM" id="MobiDB-lite"/>
    </source>
</evidence>
<dbReference type="RefSeq" id="WP_164460264.1">
    <property type="nucleotide sequence ID" value="NZ_JAAIFS010000007.1"/>
</dbReference>
<comment type="caution">
    <text evidence="3">The sequence shown here is derived from an EMBL/GenBank/DDBJ whole genome shotgun (WGS) entry which is preliminary data.</text>
</comment>
<dbReference type="InterPro" id="IPR029479">
    <property type="entry name" value="Nitroreductase"/>
</dbReference>
<feature type="compositionally biased region" description="Low complexity" evidence="1">
    <location>
        <begin position="233"/>
        <end position="249"/>
    </location>
</feature>
<dbReference type="AlphaFoldDB" id="A0A6B3QWX7"/>
<dbReference type="EMBL" id="JAAIFS010000007">
    <property type="protein sequence ID" value="NEV90751.1"/>
    <property type="molecule type" value="Genomic_DNA"/>
</dbReference>
<dbReference type="PANTHER" id="PTHR43745">
    <property type="entry name" value="NITROREDUCTASE MJ1384-RELATED"/>
    <property type="match status" value="1"/>
</dbReference>
<reference evidence="3" key="1">
    <citation type="journal article" date="2020" name="Microorganisms">
        <title>Isolation, Genomic and Metabolomic Characterization of Streptomyces tendae VITAKN with Quorum Sensing Inhibitory Activity from Southern India.</title>
        <authorList>
            <person name="Ishaque N.M."/>
            <person name="Burgsdorf I."/>
            <person name="Limlingan Malit J.J."/>
            <person name="Saha S."/>
            <person name="Teta R."/>
            <person name="Ewe D."/>
            <person name="Kannabiran K."/>
            <person name="Hrouzek P."/>
            <person name="Steindler L."/>
            <person name="Costantino V."/>
            <person name="Saurav K."/>
        </authorList>
    </citation>
    <scope>NUCLEOTIDE SEQUENCE</scope>
    <source>
        <strain evidence="3">VITAKN</strain>
    </source>
</reference>
<dbReference type="SUPFAM" id="SSF55469">
    <property type="entry name" value="FMN-dependent nitroreductase-like"/>
    <property type="match status" value="2"/>
</dbReference>
<dbReference type="Gene3D" id="3.40.109.10">
    <property type="entry name" value="NADH Oxidase"/>
    <property type="match status" value="2"/>
</dbReference>
<gene>
    <name evidence="3" type="ORF">GUR47_29410</name>
</gene>
<protein>
    <recommendedName>
        <fullName evidence="2">Nitroreductase domain-containing protein</fullName>
    </recommendedName>
</protein>
<dbReference type="PANTHER" id="PTHR43745:SF2">
    <property type="entry name" value="NITROREDUCTASE MJ1384-RELATED"/>
    <property type="match status" value="1"/>
</dbReference>
<feature type="region of interest" description="Disordered" evidence="1">
    <location>
        <begin position="233"/>
        <end position="254"/>
    </location>
</feature>
<dbReference type="InterPro" id="IPR052544">
    <property type="entry name" value="Bacteriocin_Proc_Enz"/>
</dbReference>
<organism evidence="3">
    <name type="scientific">Streptomyces tendae</name>
    <dbReference type="NCBI Taxonomy" id="1932"/>
    <lineage>
        <taxon>Bacteria</taxon>
        <taxon>Bacillati</taxon>
        <taxon>Actinomycetota</taxon>
        <taxon>Actinomycetes</taxon>
        <taxon>Kitasatosporales</taxon>
        <taxon>Streptomycetaceae</taxon>
        <taxon>Streptomyces</taxon>
    </lineage>
</organism>
<dbReference type="GO" id="GO:0016491">
    <property type="term" value="F:oxidoreductase activity"/>
    <property type="evidence" value="ECO:0007669"/>
    <property type="project" value="InterPro"/>
</dbReference>
<feature type="domain" description="Nitroreductase" evidence="2">
    <location>
        <begin position="331"/>
        <end position="430"/>
    </location>
</feature>
<evidence type="ECO:0000259" key="2">
    <source>
        <dbReference type="Pfam" id="PF00881"/>
    </source>
</evidence>
<dbReference type="Pfam" id="PF00881">
    <property type="entry name" value="Nitroreductase"/>
    <property type="match status" value="1"/>
</dbReference>
<accession>A0A6B3QWX7</accession>